<keyword evidence="1" id="KW-0732">Signal</keyword>
<dbReference type="PROSITE" id="PS50878">
    <property type="entry name" value="RT_POL"/>
    <property type="match status" value="1"/>
</dbReference>
<dbReference type="Pfam" id="PF00078">
    <property type="entry name" value="RVT_1"/>
    <property type="match status" value="1"/>
</dbReference>
<dbReference type="InterPro" id="IPR000477">
    <property type="entry name" value="RT_dom"/>
</dbReference>
<proteinExistence type="predicted"/>
<dbReference type="PANTHER" id="PTHR33064">
    <property type="entry name" value="POL PROTEIN"/>
    <property type="match status" value="1"/>
</dbReference>
<protein>
    <submittedName>
        <fullName evidence="3">Putative tick transposon</fullName>
    </submittedName>
</protein>
<dbReference type="AlphaFoldDB" id="A0A6B0UT55"/>
<dbReference type="PANTHER" id="PTHR33064:SF37">
    <property type="entry name" value="RIBONUCLEASE H"/>
    <property type="match status" value="1"/>
</dbReference>
<dbReference type="InterPro" id="IPR043502">
    <property type="entry name" value="DNA/RNA_pol_sf"/>
</dbReference>
<dbReference type="InterPro" id="IPR051320">
    <property type="entry name" value="Viral_Replic_Matur_Polypro"/>
</dbReference>
<dbReference type="GO" id="GO:0071897">
    <property type="term" value="P:DNA biosynthetic process"/>
    <property type="evidence" value="ECO:0007669"/>
    <property type="project" value="UniProtKB-ARBA"/>
</dbReference>
<dbReference type="Gene3D" id="3.30.70.270">
    <property type="match status" value="2"/>
</dbReference>
<sequence length="139" mass="15816">MINKVLSTMLWKVCLAYLDDIVVYSRTIQQHVCDLRGVFDALDKANLQLQPSKCTIGAKEIRYLGHIIDGVTVSPDPEKVRAVRDFRVPRSKRDVQSFLGLCNYYRRFIRGFANIARPLTDLTFSGSGLTVTPSIIWPR</sequence>
<reference evidence="3" key="1">
    <citation type="submission" date="2019-12" db="EMBL/GenBank/DDBJ databases">
        <title>An insight into the sialome of adult female Ixodes ricinus ticks feeding for 6 days.</title>
        <authorList>
            <person name="Perner J."/>
            <person name="Ribeiro J.M.C."/>
        </authorList>
    </citation>
    <scope>NUCLEOTIDE SEQUENCE</scope>
    <source>
        <strain evidence="3">Semi-engorged</strain>
        <tissue evidence="3">Salivary glands</tissue>
    </source>
</reference>
<feature type="signal peptide" evidence="1">
    <location>
        <begin position="1"/>
        <end position="16"/>
    </location>
</feature>
<feature type="chain" id="PRO_5025593402" evidence="1">
    <location>
        <begin position="17"/>
        <end position="139"/>
    </location>
</feature>
<evidence type="ECO:0000256" key="1">
    <source>
        <dbReference type="SAM" id="SignalP"/>
    </source>
</evidence>
<name>A0A6B0UT55_IXORI</name>
<evidence type="ECO:0000259" key="2">
    <source>
        <dbReference type="PROSITE" id="PS50878"/>
    </source>
</evidence>
<evidence type="ECO:0000313" key="3">
    <source>
        <dbReference type="EMBL" id="MXU92896.1"/>
    </source>
</evidence>
<dbReference type="InterPro" id="IPR043128">
    <property type="entry name" value="Rev_trsase/Diguanyl_cyclase"/>
</dbReference>
<feature type="domain" description="Reverse transcriptase" evidence="2">
    <location>
        <begin position="1"/>
        <end position="68"/>
    </location>
</feature>
<dbReference type="EMBL" id="GIFC01010813">
    <property type="protein sequence ID" value="MXU92896.1"/>
    <property type="molecule type" value="Transcribed_RNA"/>
</dbReference>
<dbReference type="SUPFAM" id="SSF56672">
    <property type="entry name" value="DNA/RNA polymerases"/>
    <property type="match status" value="1"/>
</dbReference>
<accession>A0A6B0UT55</accession>
<organism evidence="3">
    <name type="scientific">Ixodes ricinus</name>
    <name type="common">Common tick</name>
    <name type="synonym">Acarus ricinus</name>
    <dbReference type="NCBI Taxonomy" id="34613"/>
    <lineage>
        <taxon>Eukaryota</taxon>
        <taxon>Metazoa</taxon>
        <taxon>Ecdysozoa</taxon>
        <taxon>Arthropoda</taxon>
        <taxon>Chelicerata</taxon>
        <taxon>Arachnida</taxon>
        <taxon>Acari</taxon>
        <taxon>Parasitiformes</taxon>
        <taxon>Ixodida</taxon>
        <taxon>Ixodoidea</taxon>
        <taxon>Ixodidae</taxon>
        <taxon>Ixodinae</taxon>
        <taxon>Ixodes</taxon>
    </lineage>
</organism>